<dbReference type="AlphaFoldDB" id="K2RX03"/>
<dbReference type="Pfam" id="PF01498">
    <property type="entry name" value="HTH_Tnp_Tc3_2"/>
    <property type="match status" value="1"/>
</dbReference>
<name>K2RX03_MACPH</name>
<dbReference type="HOGENOM" id="CLU_994247_0_0_1"/>
<dbReference type="OrthoDB" id="3548492at2759"/>
<dbReference type="PANTHER" id="PTHR23022">
    <property type="entry name" value="TRANSPOSABLE ELEMENT-RELATED"/>
    <property type="match status" value="1"/>
</dbReference>
<gene>
    <name evidence="3" type="ORF">MPH_14089</name>
</gene>
<feature type="domain" description="Transposase Tc1-like" evidence="2">
    <location>
        <begin position="83"/>
        <end position="151"/>
    </location>
</feature>
<feature type="region of interest" description="Disordered" evidence="1">
    <location>
        <begin position="1"/>
        <end position="20"/>
    </location>
</feature>
<dbReference type="InParanoid" id="K2RX03"/>
<evidence type="ECO:0000313" key="3">
    <source>
        <dbReference type="EMBL" id="EKG08955.1"/>
    </source>
</evidence>
<dbReference type="GO" id="GO:0015074">
    <property type="term" value="P:DNA integration"/>
    <property type="evidence" value="ECO:0007669"/>
    <property type="project" value="InterPro"/>
</dbReference>
<evidence type="ECO:0000313" key="4">
    <source>
        <dbReference type="Proteomes" id="UP000007129"/>
    </source>
</evidence>
<dbReference type="VEuPathDB" id="FungiDB:MPH_14089"/>
<proteinExistence type="predicted"/>
<dbReference type="SUPFAM" id="SSF46689">
    <property type="entry name" value="Homeodomain-like"/>
    <property type="match status" value="1"/>
</dbReference>
<dbReference type="InterPro" id="IPR002492">
    <property type="entry name" value="Transposase_Tc1-like"/>
</dbReference>
<comment type="caution">
    <text evidence="3">The sequence shown here is derived from an EMBL/GenBank/DDBJ whole genome shotgun (WGS) entry which is preliminary data.</text>
</comment>
<evidence type="ECO:0000256" key="1">
    <source>
        <dbReference type="SAM" id="MobiDB-lite"/>
    </source>
</evidence>
<dbReference type="Gene3D" id="3.30.420.10">
    <property type="entry name" value="Ribonuclease H-like superfamily/Ribonuclease H"/>
    <property type="match status" value="1"/>
</dbReference>
<dbReference type="EMBL" id="AHHD01000899">
    <property type="protein sequence ID" value="EKG08955.1"/>
    <property type="molecule type" value="Genomic_DNA"/>
</dbReference>
<dbReference type="PANTHER" id="PTHR23022:SF135">
    <property type="entry name" value="SI:DKEY-77F5.3"/>
    <property type="match status" value="1"/>
</dbReference>
<evidence type="ECO:0000259" key="2">
    <source>
        <dbReference type="Pfam" id="PF01498"/>
    </source>
</evidence>
<sequence length="280" mass="32453">MPPQRTPLKELFGPHAPNQPYSPHQRGILLACAALGQKPAWFRKELGVPKSSLQSTQQLALLRNDSRSQLRSGRPKLLSDGDKRHILRIVRKEPKITYKEVREQTGVVCHDRTITRLLDTYNIRKWRAAGRPELTEEHAAIRLAWALEHLDWTEQQWAKVIWSDECSAERGAGKKREWCFRTPGQKWERPMIQTYAKGKDISVLVWAAFSGKRGRSKLHVMVRDLEAKKERGGWGILRTPTSKYSRKIYQLFGEEACYLCRIMPLFIWLLKYAIGLKKSV</sequence>
<accession>K2RX03</accession>
<dbReference type="GO" id="GO:0003677">
    <property type="term" value="F:DNA binding"/>
    <property type="evidence" value="ECO:0007669"/>
    <property type="project" value="InterPro"/>
</dbReference>
<dbReference type="Proteomes" id="UP000007129">
    <property type="component" value="Unassembled WGS sequence"/>
</dbReference>
<reference evidence="3 4" key="1">
    <citation type="journal article" date="2012" name="BMC Genomics">
        <title>Tools to kill: Genome of one of the most destructive plant pathogenic fungi Macrophomina phaseolina.</title>
        <authorList>
            <person name="Islam M.S."/>
            <person name="Haque M.S."/>
            <person name="Islam M.M."/>
            <person name="Emdad E.M."/>
            <person name="Halim A."/>
            <person name="Hossen Q.M.M."/>
            <person name="Hossain M.Z."/>
            <person name="Ahmed B."/>
            <person name="Rahim S."/>
            <person name="Rahman M.S."/>
            <person name="Alam M.M."/>
            <person name="Hou S."/>
            <person name="Wan X."/>
            <person name="Saito J.A."/>
            <person name="Alam M."/>
        </authorList>
    </citation>
    <scope>NUCLEOTIDE SEQUENCE [LARGE SCALE GENOMIC DNA]</scope>
    <source>
        <strain evidence="3 4">MS6</strain>
    </source>
</reference>
<dbReference type="InterPro" id="IPR052338">
    <property type="entry name" value="Transposase_5"/>
</dbReference>
<dbReference type="InterPro" id="IPR009057">
    <property type="entry name" value="Homeodomain-like_sf"/>
</dbReference>
<dbReference type="GO" id="GO:0006313">
    <property type="term" value="P:DNA transposition"/>
    <property type="evidence" value="ECO:0007669"/>
    <property type="project" value="InterPro"/>
</dbReference>
<dbReference type="STRING" id="1126212.K2RX03"/>
<organism evidence="3 4">
    <name type="scientific">Macrophomina phaseolina (strain MS6)</name>
    <name type="common">Charcoal rot fungus</name>
    <dbReference type="NCBI Taxonomy" id="1126212"/>
    <lineage>
        <taxon>Eukaryota</taxon>
        <taxon>Fungi</taxon>
        <taxon>Dikarya</taxon>
        <taxon>Ascomycota</taxon>
        <taxon>Pezizomycotina</taxon>
        <taxon>Dothideomycetes</taxon>
        <taxon>Dothideomycetes incertae sedis</taxon>
        <taxon>Botryosphaeriales</taxon>
        <taxon>Botryosphaeriaceae</taxon>
        <taxon>Macrophomina</taxon>
    </lineage>
</organism>
<dbReference type="InterPro" id="IPR036397">
    <property type="entry name" value="RNaseH_sf"/>
</dbReference>
<protein>
    <submittedName>
        <fullName evidence="3">Transposase Tc1-like protein</fullName>
    </submittedName>
</protein>